<evidence type="ECO:0000256" key="4">
    <source>
        <dbReference type="ARBA" id="ARBA00022692"/>
    </source>
</evidence>
<evidence type="ECO:0000256" key="6">
    <source>
        <dbReference type="ARBA" id="ARBA00022737"/>
    </source>
</evidence>
<evidence type="ECO:0000256" key="5">
    <source>
        <dbReference type="ARBA" id="ARBA00022729"/>
    </source>
</evidence>
<keyword evidence="11" id="KW-0325">Glycoprotein</keyword>
<dbReference type="Proteomes" id="UP001066276">
    <property type="component" value="Chromosome 7"/>
</dbReference>
<dbReference type="InterPro" id="IPR050174">
    <property type="entry name" value="Protocadherin/Cadherin-CA"/>
</dbReference>
<keyword evidence="7 12" id="KW-0106">Calcium</keyword>
<dbReference type="InterPro" id="IPR013164">
    <property type="entry name" value="Cadherin_N"/>
</dbReference>
<evidence type="ECO:0000256" key="12">
    <source>
        <dbReference type="PROSITE-ProRule" id="PRU00043"/>
    </source>
</evidence>
<feature type="domain" description="Cadherin" evidence="15">
    <location>
        <begin position="618"/>
        <end position="722"/>
    </location>
</feature>
<feature type="region of interest" description="Disordered" evidence="13">
    <location>
        <begin position="87"/>
        <end position="115"/>
    </location>
</feature>
<proteinExistence type="predicted"/>
<evidence type="ECO:0000256" key="7">
    <source>
        <dbReference type="ARBA" id="ARBA00022837"/>
    </source>
</evidence>
<feature type="transmembrane region" description="Helical" evidence="14">
    <location>
        <begin position="961"/>
        <end position="986"/>
    </location>
</feature>
<feature type="region of interest" description="Disordered" evidence="13">
    <location>
        <begin position="1"/>
        <end position="75"/>
    </location>
</feature>
<dbReference type="InterPro" id="IPR020894">
    <property type="entry name" value="Cadherin_CS"/>
</dbReference>
<evidence type="ECO:0000313" key="17">
    <source>
        <dbReference type="Proteomes" id="UP001066276"/>
    </source>
</evidence>
<evidence type="ECO:0000256" key="13">
    <source>
        <dbReference type="SAM" id="MobiDB-lite"/>
    </source>
</evidence>
<evidence type="ECO:0000256" key="2">
    <source>
        <dbReference type="ARBA" id="ARBA00004251"/>
    </source>
</evidence>
<dbReference type="FunFam" id="2.60.40.60:FF:000006">
    <property type="entry name" value="Protocadherin alpha 2"/>
    <property type="match status" value="1"/>
</dbReference>
<dbReference type="FunFam" id="2.60.40.60:FF:000002">
    <property type="entry name" value="Protocadherin alpha 2"/>
    <property type="match status" value="1"/>
</dbReference>
<keyword evidence="9 14" id="KW-1133">Transmembrane helix</keyword>
<dbReference type="Pfam" id="PF00028">
    <property type="entry name" value="Cadherin"/>
    <property type="match status" value="5"/>
</dbReference>
<gene>
    <name evidence="16" type="ORF">NDU88_006436</name>
</gene>
<dbReference type="PROSITE" id="PS00232">
    <property type="entry name" value="CADHERIN_1"/>
    <property type="match status" value="3"/>
</dbReference>
<keyword evidence="8" id="KW-0130">Cell adhesion</keyword>
<dbReference type="InterPro" id="IPR015919">
    <property type="entry name" value="Cadherin-like_sf"/>
</dbReference>
<keyword evidence="4 14" id="KW-0812">Transmembrane</keyword>
<dbReference type="AlphaFoldDB" id="A0AAV7PIF3"/>
<feature type="compositionally biased region" description="Basic residues" evidence="13">
    <location>
        <begin position="47"/>
        <end position="56"/>
    </location>
</feature>
<evidence type="ECO:0000256" key="11">
    <source>
        <dbReference type="ARBA" id="ARBA00023180"/>
    </source>
</evidence>
<dbReference type="GO" id="GO:0005509">
    <property type="term" value="F:calcium ion binding"/>
    <property type="evidence" value="ECO:0007669"/>
    <property type="project" value="UniProtKB-UniRule"/>
</dbReference>
<evidence type="ECO:0000259" key="15">
    <source>
        <dbReference type="PROSITE" id="PS50268"/>
    </source>
</evidence>
<dbReference type="PANTHER" id="PTHR24028:SF133">
    <property type="entry name" value="PROTOCADHERIN ALPHA-4"/>
    <property type="match status" value="1"/>
</dbReference>
<dbReference type="FunFam" id="2.60.40.60:FF:000129">
    <property type="entry name" value="protocadherin alpha-C2 isoform X1"/>
    <property type="match status" value="1"/>
</dbReference>
<organism evidence="16 17">
    <name type="scientific">Pleurodeles waltl</name>
    <name type="common">Iberian ribbed newt</name>
    <dbReference type="NCBI Taxonomy" id="8319"/>
    <lineage>
        <taxon>Eukaryota</taxon>
        <taxon>Metazoa</taxon>
        <taxon>Chordata</taxon>
        <taxon>Craniata</taxon>
        <taxon>Vertebrata</taxon>
        <taxon>Euteleostomi</taxon>
        <taxon>Amphibia</taxon>
        <taxon>Batrachia</taxon>
        <taxon>Caudata</taxon>
        <taxon>Salamandroidea</taxon>
        <taxon>Salamandridae</taxon>
        <taxon>Pleurodelinae</taxon>
        <taxon>Pleurodeles</taxon>
    </lineage>
</organism>
<dbReference type="GO" id="GO:0007156">
    <property type="term" value="P:homophilic cell adhesion via plasma membrane adhesion molecules"/>
    <property type="evidence" value="ECO:0007669"/>
    <property type="project" value="InterPro"/>
</dbReference>
<feature type="domain" description="Cadherin" evidence="15">
    <location>
        <begin position="840"/>
        <end position="945"/>
    </location>
</feature>
<evidence type="ECO:0000313" key="16">
    <source>
        <dbReference type="EMBL" id="KAJ1128048.1"/>
    </source>
</evidence>
<feature type="domain" description="Cadherin" evidence="15">
    <location>
        <begin position="510"/>
        <end position="617"/>
    </location>
</feature>
<keyword evidence="5" id="KW-0732">Signal</keyword>
<accession>A0AAV7PIF3</accession>
<dbReference type="CDD" id="cd11304">
    <property type="entry name" value="Cadherin_repeat"/>
    <property type="match status" value="6"/>
</dbReference>
<feature type="compositionally biased region" description="Polar residues" evidence="13">
    <location>
        <begin position="57"/>
        <end position="70"/>
    </location>
</feature>
<dbReference type="FunFam" id="2.60.40.60:FF:000007">
    <property type="entry name" value="Protocadherin alpha 2"/>
    <property type="match status" value="1"/>
</dbReference>
<comment type="function">
    <text evidence="1">Potential calcium-dependent cell-adhesion protein. May be involved in the establishment and maintenance of specific neuronal connections in the brain.</text>
</comment>
<evidence type="ECO:0000256" key="1">
    <source>
        <dbReference type="ARBA" id="ARBA00003436"/>
    </source>
</evidence>
<dbReference type="EMBL" id="JANPWB010000011">
    <property type="protein sequence ID" value="KAJ1128048.1"/>
    <property type="molecule type" value="Genomic_DNA"/>
</dbReference>
<dbReference type="InterPro" id="IPR002126">
    <property type="entry name" value="Cadherin-like_dom"/>
</dbReference>
<dbReference type="FunFam" id="2.60.40.60:FF:000233">
    <property type="entry name" value="Protocadherin gamma-A3 isoform 1"/>
    <property type="match status" value="1"/>
</dbReference>
<keyword evidence="6" id="KW-0677">Repeat</keyword>
<evidence type="ECO:0000256" key="3">
    <source>
        <dbReference type="ARBA" id="ARBA00022475"/>
    </source>
</evidence>
<feature type="domain" description="Cadherin" evidence="15">
    <location>
        <begin position="401"/>
        <end position="509"/>
    </location>
</feature>
<name>A0AAV7PIF3_PLEWA</name>
<dbReference type="PROSITE" id="PS50268">
    <property type="entry name" value="CADHERIN_2"/>
    <property type="match status" value="6"/>
</dbReference>
<sequence>MSRYGVGRLKPDQESDLGSADCSFSETDESETSETGNKSPSGEHTVRKARQRKSVKSRSGLQEGSETTAPMSGRTLRWDYSGISLADTFTGGNQSPTKDNTDPGAAAGSIGNSGDAHAMGTEAGILQSIYTSIKELQTETRIESRRARVATKRLQGSVRKVVKSCMEIEAKLCSMEDRIVAVEDDIDTLKEQNAAREGQLTDVMWKIEDLENRQRRNNLRYLGIPEGLEGDNIQAYMVVLLRGAFPELGNQDWDNERGRVERLLFPGMGFAVRRWLLPWISVFAVVLLCCRGRAEGPIRYSVLEESEAGTEVGNVARDLGVDVRDLVGRKFRLNYKTKVQYFTVSMKSGALLTKEILDREALCGSIAVCVMNLEVVMDNPLEFHRLEVEIVDINDNAPNFPSTESNFAISESTVPGTHFPLKRASDPDVGPNSQCSYSLSPSHFFTLGTKLGKLKSASVELVLTNSVDREQQTVHELTLTAEDDGNPKKSGTQIIIVYVQDVNDNAPVFEKDVYSLNVLENIPLGNLLIKVNATDPDVGSNGEVVYSLSNPEFPDHERLFSIDADNGEIRIRGHLDFEDSHLYEINVQAQDNGSPSMARHCKVLLEIIDANDNAPEVEVTSFSSPVKEDAQPGLVIALFTVTDKDSGVNGEVRCQIPSVLPFTLESKYKNFYSLSVKEPLDREVASEYNVTVVATDGGSPSLSTLKTITVSVSDVNDNPPSFTELSYVTSVPENNVPGSHVLQVSALDPDTGDNARVRYSLIENSVDAASILGLFSIHPETGAISALQSFDYEKLQVVQFRVKAKDYGSPSLSGMSNVTVFIQDANDNPPTIFHTVSGTGNSANTLQVPQAANTGYVVTKIRAIDSDSGHNAWLNYEFKELTTGTPFRIGRYTGEISLRHPLGESYMERYELIVLVKDNGTPPLSATLTLTVSLLEKNPEVNSNYKHIKQDKNYPNNLNSYLIISIAFILGIFIVCIILFTVLHYLKVQNKKEMAEKLDFCHDEAGKFSYSQSQQYNLYLTAQPTESGHETLRSNLSNQGWTHLIVSGGMTRDLMQRYSITEGNASQTPNEAGRERNLPLSVWLHPKGRYRPIQTNEPGLIHSPGSVARELLGNFQRRILSVRLMFNVDPSEYAVIFLEGAELTNVMYVCRVL</sequence>
<reference evidence="16" key="1">
    <citation type="journal article" date="2022" name="bioRxiv">
        <title>Sequencing and chromosome-scale assembly of the giantPleurodeles waltlgenome.</title>
        <authorList>
            <person name="Brown T."/>
            <person name="Elewa A."/>
            <person name="Iarovenko S."/>
            <person name="Subramanian E."/>
            <person name="Araus A.J."/>
            <person name="Petzold A."/>
            <person name="Susuki M."/>
            <person name="Suzuki K.-i.T."/>
            <person name="Hayashi T."/>
            <person name="Toyoda A."/>
            <person name="Oliveira C."/>
            <person name="Osipova E."/>
            <person name="Leigh N.D."/>
            <person name="Simon A."/>
            <person name="Yun M.H."/>
        </authorList>
    </citation>
    <scope>NUCLEOTIDE SEQUENCE</scope>
    <source>
        <strain evidence="16">20211129_DDA</strain>
        <tissue evidence="16">Liver</tissue>
    </source>
</reference>
<evidence type="ECO:0000256" key="14">
    <source>
        <dbReference type="SAM" id="Phobius"/>
    </source>
</evidence>
<dbReference type="FunFam" id="2.60.40.60:FF:000001">
    <property type="entry name" value="Protocadherin alpha 2"/>
    <property type="match status" value="1"/>
</dbReference>
<comment type="subcellular location">
    <subcellularLocation>
        <location evidence="2">Cell membrane</location>
        <topology evidence="2">Single-pass type I membrane protein</topology>
    </subcellularLocation>
</comment>
<protein>
    <recommendedName>
        <fullName evidence="15">Cadherin domain-containing protein</fullName>
    </recommendedName>
</protein>
<keyword evidence="3" id="KW-1003">Cell membrane</keyword>
<feature type="domain" description="Cadherin" evidence="15">
    <location>
        <begin position="294"/>
        <end position="400"/>
    </location>
</feature>
<dbReference type="Gene3D" id="2.60.40.60">
    <property type="entry name" value="Cadherins"/>
    <property type="match status" value="6"/>
</dbReference>
<dbReference type="SMART" id="SM00112">
    <property type="entry name" value="CA"/>
    <property type="match status" value="6"/>
</dbReference>
<keyword evidence="10 14" id="KW-0472">Membrane</keyword>
<dbReference type="PRINTS" id="PR00205">
    <property type="entry name" value="CADHERIN"/>
</dbReference>
<keyword evidence="17" id="KW-1185">Reference proteome</keyword>
<feature type="domain" description="Cadherin" evidence="15">
    <location>
        <begin position="723"/>
        <end position="832"/>
    </location>
</feature>
<evidence type="ECO:0000256" key="8">
    <source>
        <dbReference type="ARBA" id="ARBA00022889"/>
    </source>
</evidence>
<dbReference type="SUPFAM" id="SSF49313">
    <property type="entry name" value="Cadherin-like"/>
    <property type="match status" value="6"/>
</dbReference>
<evidence type="ECO:0000256" key="10">
    <source>
        <dbReference type="ARBA" id="ARBA00023136"/>
    </source>
</evidence>
<comment type="caution">
    <text evidence="16">The sequence shown here is derived from an EMBL/GenBank/DDBJ whole genome shotgun (WGS) entry which is preliminary data.</text>
</comment>
<dbReference type="GO" id="GO:0005886">
    <property type="term" value="C:plasma membrane"/>
    <property type="evidence" value="ECO:0007669"/>
    <property type="project" value="UniProtKB-SubCell"/>
</dbReference>
<dbReference type="Pfam" id="PF08266">
    <property type="entry name" value="Cadherin_2"/>
    <property type="match status" value="1"/>
</dbReference>
<dbReference type="PANTHER" id="PTHR24028">
    <property type="entry name" value="CADHERIN-87A"/>
    <property type="match status" value="1"/>
</dbReference>
<evidence type="ECO:0000256" key="9">
    <source>
        <dbReference type="ARBA" id="ARBA00022989"/>
    </source>
</evidence>